<dbReference type="SUPFAM" id="SSF53756">
    <property type="entry name" value="UDP-Glycosyltransferase/glycogen phosphorylase"/>
    <property type="match status" value="1"/>
</dbReference>
<evidence type="ECO:0000313" key="6">
    <source>
        <dbReference type="Proteomes" id="UP000293568"/>
    </source>
</evidence>
<dbReference type="OrthoDB" id="9815663at2"/>
<dbReference type="Pfam" id="PF06925">
    <property type="entry name" value="MGDG_synth"/>
    <property type="match status" value="1"/>
</dbReference>
<dbReference type="Gene3D" id="3.40.50.2000">
    <property type="entry name" value="Glycogen Phosphorylase B"/>
    <property type="match status" value="1"/>
</dbReference>
<gene>
    <name evidence="5" type="ORF">ET464_12800</name>
</gene>
<organism evidence="5 6">
    <name type="scientific">Paenibacillus protaetiae</name>
    <dbReference type="NCBI Taxonomy" id="2509456"/>
    <lineage>
        <taxon>Bacteria</taxon>
        <taxon>Bacillati</taxon>
        <taxon>Bacillota</taxon>
        <taxon>Bacilli</taxon>
        <taxon>Bacillales</taxon>
        <taxon>Paenibacillaceae</taxon>
        <taxon>Paenibacillus</taxon>
    </lineage>
</organism>
<evidence type="ECO:0000256" key="1">
    <source>
        <dbReference type="ARBA" id="ARBA00006962"/>
    </source>
</evidence>
<keyword evidence="2" id="KW-0328">Glycosyltransferase</keyword>
<dbReference type="PANTHER" id="PTHR43025:SF3">
    <property type="entry name" value="MONOGALACTOSYLDIACYLGLYCEROL SYNTHASE 1, CHLOROPLASTIC"/>
    <property type="match status" value="1"/>
</dbReference>
<dbReference type="GO" id="GO:0016758">
    <property type="term" value="F:hexosyltransferase activity"/>
    <property type="evidence" value="ECO:0007669"/>
    <property type="project" value="InterPro"/>
</dbReference>
<evidence type="ECO:0000256" key="2">
    <source>
        <dbReference type="ARBA" id="ARBA00022676"/>
    </source>
</evidence>
<accession>A0A4P6EWY1</accession>
<feature type="domain" description="Diacylglycerol glucosyltransferase N-terminal" evidence="4">
    <location>
        <begin position="25"/>
        <end position="189"/>
    </location>
</feature>
<dbReference type="EMBL" id="CP035492">
    <property type="protein sequence ID" value="QAY67145.1"/>
    <property type="molecule type" value="Genomic_DNA"/>
</dbReference>
<dbReference type="AlphaFoldDB" id="A0A4P6EWY1"/>
<dbReference type="InterPro" id="IPR050519">
    <property type="entry name" value="Glycosyltransf_28_UgtP"/>
</dbReference>
<keyword evidence="3 5" id="KW-0808">Transferase</keyword>
<keyword evidence="6" id="KW-1185">Reference proteome</keyword>
<comment type="similarity">
    <text evidence="1">Belongs to the glycosyltransferase 28 family.</text>
</comment>
<dbReference type="PANTHER" id="PTHR43025">
    <property type="entry name" value="MONOGALACTOSYLDIACYLGLYCEROL SYNTHASE"/>
    <property type="match status" value="1"/>
</dbReference>
<reference evidence="5 6" key="1">
    <citation type="submission" date="2019-01" db="EMBL/GenBank/DDBJ databases">
        <title>Genome sequencing of strain FW100M-2.</title>
        <authorList>
            <person name="Heo J."/>
            <person name="Kim S.-J."/>
            <person name="Kim J.-S."/>
            <person name="Hong S.-B."/>
            <person name="Kwon S.-W."/>
        </authorList>
    </citation>
    <scope>NUCLEOTIDE SEQUENCE [LARGE SCALE GENOMIC DNA]</scope>
    <source>
        <strain evidence="5 6">FW100M-2</strain>
    </source>
</reference>
<dbReference type="GO" id="GO:0016020">
    <property type="term" value="C:membrane"/>
    <property type="evidence" value="ECO:0007669"/>
    <property type="project" value="GOC"/>
</dbReference>
<dbReference type="KEGG" id="pprt:ET464_12800"/>
<dbReference type="Proteomes" id="UP000293568">
    <property type="component" value="Chromosome"/>
</dbReference>
<sequence length="379" mass="43264">MPHDLIGKNGQPKLLIVYASYGDGHLQAARAVRDALERQSSCQVVMLDLMAESHPWLNEMTRIFYQKSYTRLPKLYGWMYGMTRPMKHDSMFGTLLHAFGREKIRRILEKEQPDAVIHTFPFYALPSLGKRSRSLRPIPCYSVITDFDLHRRWLHPHIDRYYVAAEDIKKEMIRLGIPGPRIAATGIPIKSGFRQQEVTPLLHRKYGINPELPAVLMLAGAQGVMPSALRLCEQLLAASGKLQMIMICGRNTALREAAEARFHASHPDAARFRAFGYVEQIHELMSLSSCIITKPGALHCPKRLPPACRYLRTVPSPARNGATLNIWPPKARQPLRQAPASWSGKLQSCWMTRKSWSKPAGRYFSCRRLTRRNILRMIF</sequence>
<evidence type="ECO:0000256" key="3">
    <source>
        <dbReference type="ARBA" id="ARBA00022679"/>
    </source>
</evidence>
<evidence type="ECO:0000259" key="4">
    <source>
        <dbReference type="Pfam" id="PF06925"/>
    </source>
</evidence>
<evidence type="ECO:0000313" key="5">
    <source>
        <dbReference type="EMBL" id="QAY67145.1"/>
    </source>
</evidence>
<name>A0A4P6EWY1_9BACL</name>
<dbReference type="GO" id="GO:0009247">
    <property type="term" value="P:glycolipid biosynthetic process"/>
    <property type="evidence" value="ECO:0007669"/>
    <property type="project" value="InterPro"/>
</dbReference>
<proteinExistence type="inferred from homology"/>
<protein>
    <submittedName>
        <fullName evidence="5">Diacylglycerol glucosyltransferase</fullName>
    </submittedName>
</protein>
<dbReference type="InterPro" id="IPR009695">
    <property type="entry name" value="Diacylglyc_glucosyltr_N"/>
</dbReference>